<gene>
    <name evidence="1" type="ORF">F3Y22_tig00110890pilonHSYRG00787</name>
</gene>
<proteinExistence type="predicted"/>
<dbReference type="Proteomes" id="UP000436088">
    <property type="component" value="Unassembled WGS sequence"/>
</dbReference>
<comment type="caution">
    <text evidence="1">The sequence shown here is derived from an EMBL/GenBank/DDBJ whole genome shotgun (WGS) entry which is preliminary data.</text>
</comment>
<keyword evidence="2" id="KW-1185">Reference proteome</keyword>
<accession>A0A6A2ZHH1</accession>
<evidence type="ECO:0000313" key="1">
    <source>
        <dbReference type="EMBL" id="KAE8691308.1"/>
    </source>
</evidence>
<dbReference type="EMBL" id="VEPZ02001149">
    <property type="protein sequence ID" value="KAE8691308.1"/>
    <property type="molecule type" value="Genomic_DNA"/>
</dbReference>
<reference evidence="1" key="1">
    <citation type="submission" date="2019-09" db="EMBL/GenBank/DDBJ databases">
        <title>Draft genome information of white flower Hibiscus syriacus.</title>
        <authorList>
            <person name="Kim Y.-M."/>
        </authorList>
    </citation>
    <scope>NUCLEOTIDE SEQUENCE [LARGE SCALE GENOMIC DNA]</scope>
    <source>
        <strain evidence="1">YM2019G1</strain>
    </source>
</reference>
<evidence type="ECO:0000313" key="2">
    <source>
        <dbReference type="Proteomes" id="UP000436088"/>
    </source>
</evidence>
<sequence length="117" mass="13089">MMFRDYVVGDLAQVRSMVKEILDGLLDDVDEVDNIQAANYLSAACEDIEFPEKFSESDCAPHEGSNLHNLNSQSSNDCHVQIVVDKVVGDGKEEYTDDDIDDIHKECVSYVANFIMP</sequence>
<protein>
    <submittedName>
        <fullName evidence="1">Uncharacterized protein</fullName>
    </submittedName>
</protein>
<dbReference type="AlphaFoldDB" id="A0A6A2ZHH1"/>
<name>A0A6A2ZHH1_HIBSY</name>
<organism evidence="1 2">
    <name type="scientific">Hibiscus syriacus</name>
    <name type="common">Rose of Sharon</name>
    <dbReference type="NCBI Taxonomy" id="106335"/>
    <lineage>
        <taxon>Eukaryota</taxon>
        <taxon>Viridiplantae</taxon>
        <taxon>Streptophyta</taxon>
        <taxon>Embryophyta</taxon>
        <taxon>Tracheophyta</taxon>
        <taxon>Spermatophyta</taxon>
        <taxon>Magnoliopsida</taxon>
        <taxon>eudicotyledons</taxon>
        <taxon>Gunneridae</taxon>
        <taxon>Pentapetalae</taxon>
        <taxon>rosids</taxon>
        <taxon>malvids</taxon>
        <taxon>Malvales</taxon>
        <taxon>Malvaceae</taxon>
        <taxon>Malvoideae</taxon>
        <taxon>Hibiscus</taxon>
    </lineage>
</organism>